<evidence type="ECO:0000313" key="7">
    <source>
        <dbReference type="EMBL" id="KAB8244804.1"/>
    </source>
</evidence>
<evidence type="ECO:0000259" key="6">
    <source>
        <dbReference type="PROSITE" id="PS50850"/>
    </source>
</evidence>
<dbReference type="AlphaFoldDB" id="A0A5N6GTG4"/>
<dbReference type="InterPro" id="IPR036259">
    <property type="entry name" value="MFS_trans_sf"/>
</dbReference>
<evidence type="ECO:0000256" key="4">
    <source>
        <dbReference type="ARBA" id="ARBA00023136"/>
    </source>
</evidence>
<dbReference type="Pfam" id="PF03435">
    <property type="entry name" value="Sacchrp_dh_NADP"/>
    <property type="match status" value="1"/>
</dbReference>
<feature type="transmembrane region" description="Helical" evidence="5">
    <location>
        <begin position="719"/>
        <end position="738"/>
    </location>
</feature>
<accession>A0A5N6GTG4</accession>
<dbReference type="Proteomes" id="UP000325434">
    <property type="component" value="Unassembled WGS sequence"/>
</dbReference>
<feature type="transmembrane region" description="Helical" evidence="5">
    <location>
        <begin position="569"/>
        <end position="593"/>
    </location>
</feature>
<dbReference type="Pfam" id="PF07690">
    <property type="entry name" value="MFS_1"/>
    <property type="match status" value="1"/>
</dbReference>
<dbReference type="Gene3D" id="1.20.1250.20">
    <property type="entry name" value="MFS general substrate transporter like domains"/>
    <property type="match status" value="1"/>
</dbReference>
<keyword evidence="2 5" id="KW-0812">Transmembrane</keyword>
<feature type="transmembrane region" description="Helical" evidence="5">
    <location>
        <begin position="444"/>
        <end position="466"/>
    </location>
</feature>
<evidence type="ECO:0000256" key="1">
    <source>
        <dbReference type="ARBA" id="ARBA00004141"/>
    </source>
</evidence>
<evidence type="ECO:0000256" key="2">
    <source>
        <dbReference type="ARBA" id="ARBA00022692"/>
    </source>
</evidence>
<dbReference type="GO" id="GO:0005886">
    <property type="term" value="C:plasma membrane"/>
    <property type="evidence" value="ECO:0007669"/>
    <property type="project" value="TreeGrafter"/>
</dbReference>
<keyword evidence="4 5" id="KW-0472">Membrane</keyword>
<name>A0A5N6GTG4_ASPFL</name>
<organism evidence="7">
    <name type="scientific">Aspergillus flavus</name>
    <dbReference type="NCBI Taxonomy" id="5059"/>
    <lineage>
        <taxon>Eukaryota</taxon>
        <taxon>Fungi</taxon>
        <taxon>Dikarya</taxon>
        <taxon>Ascomycota</taxon>
        <taxon>Pezizomycotina</taxon>
        <taxon>Eurotiomycetes</taxon>
        <taxon>Eurotiomycetidae</taxon>
        <taxon>Eurotiales</taxon>
        <taxon>Aspergillaceae</taxon>
        <taxon>Aspergillus</taxon>
        <taxon>Aspergillus subgen. Circumdati</taxon>
    </lineage>
</organism>
<dbReference type="InterPro" id="IPR011701">
    <property type="entry name" value="MFS"/>
</dbReference>
<dbReference type="EMBL" id="ML734621">
    <property type="protein sequence ID" value="KAB8244804.1"/>
    <property type="molecule type" value="Genomic_DNA"/>
</dbReference>
<dbReference type="PANTHER" id="PTHR23501:SF198">
    <property type="entry name" value="AZOLE RESISTANCE PROTEIN 1-RELATED"/>
    <property type="match status" value="1"/>
</dbReference>
<evidence type="ECO:0000256" key="5">
    <source>
        <dbReference type="SAM" id="Phobius"/>
    </source>
</evidence>
<feature type="transmembrane region" description="Helical" evidence="5">
    <location>
        <begin position="511"/>
        <end position="538"/>
    </location>
</feature>
<reference evidence="7" key="1">
    <citation type="submission" date="2019-04" db="EMBL/GenBank/DDBJ databases">
        <title>Friends and foes A comparative genomics study of 23 Aspergillus species from section Flavi.</title>
        <authorList>
            <consortium name="DOE Joint Genome Institute"/>
            <person name="Kjaerbolling I."/>
            <person name="Vesth T."/>
            <person name="Frisvad J.C."/>
            <person name="Nybo J.L."/>
            <person name="Theobald S."/>
            <person name="Kildgaard S."/>
            <person name="Isbrandt T."/>
            <person name="Kuo A."/>
            <person name="Sato A."/>
            <person name="Lyhne E.K."/>
            <person name="Kogle M.E."/>
            <person name="Wiebenga A."/>
            <person name="Kun R.S."/>
            <person name="Lubbers R.J."/>
            <person name="Makela M.R."/>
            <person name="Barry K."/>
            <person name="Chovatia M."/>
            <person name="Clum A."/>
            <person name="Daum C."/>
            <person name="Haridas S."/>
            <person name="He G."/>
            <person name="LaButti K."/>
            <person name="Lipzen A."/>
            <person name="Mondo S."/>
            <person name="Riley R."/>
            <person name="Salamov A."/>
            <person name="Simmons B.A."/>
            <person name="Magnuson J.K."/>
            <person name="Henrissat B."/>
            <person name="Mortensen U.H."/>
            <person name="Larsen T.O."/>
            <person name="Devries R.P."/>
            <person name="Grigoriev I.V."/>
            <person name="Machida M."/>
            <person name="Baker S.E."/>
            <person name="Andersen M.R."/>
        </authorList>
    </citation>
    <scope>NUCLEOTIDE SEQUENCE [LARGE SCALE GENOMIC DNA]</scope>
    <source>
        <strain evidence="7">CBS 121.62</strain>
    </source>
</reference>
<dbReference type="VEuPathDB" id="FungiDB:AFLA_001717"/>
<evidence type="ECO:0000256" key="3">
    <source>
        <dbReference type="ARBA" id="ARBA00022989"/>
    </source>
</evidence>
<feature type="transmembrane region" description="Helical" evidence="5">
    <location>
        <begin position="7"/>
        <end position="27"/>
    </location>
</feature>
<feature type="transmembrane region" description="Helical" evidence="5">
    <location>
        <begin position="682"/>
        <end position="699"/>
    </location>
</feature>
<feature type="transmembrane region" description="Helical" evidence="5">
    <location>
        <begin position="614"/>
        <end position="633"/>
    </location>
</feature>
<feature type="domain" description="Major facilitator superfamily (MFS) profile" evidence="6">
    <location>
        <begin position="447"/>
        <end position="912"/>
    </location>
</feature>
<feature type="transmembrane region" description="Helical" evidence="5">
    <location>
        <begin position="811"/>
        <end position="833"/>
    </location>
</feature>
<feature type="transmembrane region" description="Helical" evidence="5">
    <location>
        <begin position="745"/>
        <end position="767"/>
    </location>
</feature>
<keyword evidence="3 5" id="KW-1133">Transmembrane helix</keyword>
<dbReference type="GO" id="GO:0022857">
    <property type="term" value="F:transmembrane transporter activity"/>
    <property type="evidence" value="ECO:0007669"/>
    <property type="project" value="InterPro"/>
</dbReference>
<feature type="transmembrane region" description="Helical" evidence="5">
    <location>
        <begin position="282"/>
        <end position="304"/>
    </location>
</feature>
<dbReference type="InterPro" id="IPR005097">
    <property type="entry name" value="Sacchrp_dh_NADP-bd"/>
</dbReference>
<sequence length="912" mass="100395">MTSRRQYDLILLGATGYTGMLTTQYIFKSLPLDLKWAIAGRNRGKLEQLAQSLMPENSSRQPPDILVVNLNEKELNGLAKRTRLVISTVGPFLLYGSETFAACARNGTHYLDCNGEIPWLKNMIQQYDRTAKETGSIMIPCCGFDCVPSDLSTWLAASYIRRHFNAQTGRVDVCIHGVQSGVSGGTLASVLQAFELHSLRHLYKAHAPYSLSPRQPSPTVPTKPTSIWTKLFGLLWIKRLGWMAYQPQGPVDRAIVHRSWGLLESTTVSYGQNFDFHAWFKIWGPVAAILWHFGGLMLAPLILLRPIRKLLPKLWYEPGGGAGQSDIENNWFEYRCVAEADTPTKPKQKALVRMRYESDPYIFTAVALGEAARILLWQKDTWAHKFGGGVLTSATLGDHYVSRLRAAGVTMEVQADDPVYKGKDPFTKSTPPDTEPNYPTGTKFWFTVIALCVILILGGLDANIVATAVPSITNHFHTLADVGWYSSAFRLCTCAFQFGFAKLYTLFSIKIVFMTSNVIFLVGSVLCATAASSTMFIVGRAVTNLGFAGELAGCFAVLAHILPLNRRPVFAGLMAINLPIGTVSLAVMFFLFSDPRSRQEDDLTLTQKIRELDLVSNCLFIPSLTALFIALSWAGTKYPWSDGKVIGLFAVFAVLLTVFLLNQYRRGDSAALPFRIIKSRNVIAGFIFTTCTNSMTNVLEWYLPTYYQVVRSRSPSESGYLMIPILAGMMLGLLIQGIGTTTFGYYAPFMIFGSVCMPIAAGLMTTYNPHTSLAQIIFYSGLAGFGGGIGFQGPQAAIQTTLSSADLNLGIGVILFGQSMGPAVFIAIAQVIFTNQLSSTLEDVVPGLTPAYIAERGLGDIKNMVPMPRWDEVSRSIDRSLTHTWYLSVALGCTTIVGSLLIEWRSVKQKQS</sequence>
<protein>
    <submittedName>
        <fullName evidence="7">Major facilitator superfamily domain-containing protein</fullName>
    </submittedName>
</protein>
<dbReference type="Gene3D" id="3.40.50.720">
    <property type="entry name" value="NAD(P)-binding Rossmann-like Domain"/>
    <property type="match status" value="1"/>
</dbReference>
<dbReference type="PANTHER" id="PTHR23501">
    <property type="entry name" value="MAJOR FACILITATOR SUPERFAMILY"/>
    <property type="match status" value="1"/>
</dbReference>
<feature type="transmembrane region" description="Helical" evidence="5">
    <location>
        <begin position="645"/>
        <end position="661"/>
    </location>
</feature>
<comment type="subcellular location">
    <subcellularLocation>
        <location evidence="1">Membrane</location>
        <topology evidence="1">Multi-pass membrane protein</topology>
    </subcellularLocation>
</comment>
<dbReference type="VEuPathDB" id="FungiDB:AFLA_011190"/>
<feature type="transmembrane region" description="Helical" evidence="5">
    <location>
        <begin position="773"/>
        <end position="791"/>
    </location>
</feature>
<dbReference type="VEuPathDB" id="FungiDB:F9C07_3186"/>
<proteinExistence type="predicted"/>
<dbReference type="VEuPathDB" id="FungiDB:F9C07_7305"/>
<dbReference type="InterPro" id="IPR020846">
    <property type="entry name" value="MFS_dom"/>
</dbReference>
<gene>
    <name evidence="7" type="ORF">BDV35DRAFT_381942</name>
</gene>
<dbReference type="PROSITE" id="PS50850">
    <property type="entry name" value="MFS"/>
    <property type="match status" value="1"/>
</dbReference>
<feature type="transmembrane region" description="Helical" evidence="5">
    <location>
        <begin position="884"/>
        <end position="902"/>
    </location>
</feature>
<feature type="transmembrane region" description="Helical" evidence="5">
    <location>
        <begin position="545"/>
        <end position="563"/>
    </location>
</feature>
<dbReference type="SUPFAM" id="SSF103473">
    <property type="entry name" value="MFS general substrate transporter"/>
    <property type="match status" value="1"/>
</dbReference>